<comment type="similarity">
    <text evidence="18">Belongs to the NnrE/AIBP family.</text>
</comment>
<feature type="binding site" evidence="18">
    <location>
        <position position="161"/>
    </location>
    <ligand>
        <name>K(+)</name>
        <dbReference type="ChEBI" id="CHEBI:29103"/>
    </ligand>
</feature>
<evidence type="ECO:0000256" key="6">
    <source>
        <dbReference type="ARBA" id="ARBA00022741"/>
    </source>
</evidence>
<keyword evidence="11 18" id="KW-0413">Isomerase</keyword>
<dbReference type="InterPro" id="IPR004443">
    <property type="entry name" value="YjeF_N_dom"/>
</dbReference>
<dbReference type="Gene3D" id="3.40.50.10260">
    <property type="entry name" value="YjeF N-terminal domain"/>
    <property type="match status" value="1"/>
</dbReference>
<keyword evidence="9 18" id="KW-0630">Potassium</keyword>
<evidence type="ECO:0000256" key="5">
    <source>
        <dbReference type="ARBA" id="ARBA00022723"/>
    </source>
</evidence>
<feature type="binding site" evidence="17">
    <location>
        <position position="372"/>
    </location>
    <ligand>
        <name>(6S)-NADPHX</name>
        <dbReference type="ChEBI" id="CHEBI:64076"/>
    </ligand>
</feature>
<dbReference type="EC" id="5.1.99.6" evidence="19"/>
<feature type="domain" description="YjeF N-terminal" evidence="21">
    <location>
        <begin position="9"/>
        <end position="215"/>
    </location>
</feature>
<evidence type="ECO:0000256" key="8">
    <source>
        <dbReference type="ARBA" id="ARBA00022857"/>
    </source>
</evidence>
<comment type="function">
    <text evidence="14 19">Bifunctional enzyme that catalyzes the epimerization of the S- and R-forms of NAD(P)HX and the dehydration of the S-form of NAD(P)HX at the expense of ADP, which is converted to AMP. This allows the repair of both epimers of NAD(P)HX, a damaged form of NAD(P)H that is a result of enzymatic or heat-dependent hydration.</text>
</comment>
<dbReference type="PIRSF" id="PIRSF017184">
    <property type="entry name" value="Nnr"/>
    <property type="match status" value="1"/>
</dbReference>
<reference evidence="23" key="1">
    <citation type="journal article" date="2019" name="Int. J. Syst. Evol. Microbiol.">
        <title>The Global Catalogue of Microorganisms (GCM) 10K type strain sequencing project: providing services to taxonomists for standard genome sequencing and annotation.</title>
        <authorList>
            <consortium name="The Broad Institute Genomics Platform"/>
            <consortium name="The Broad Institute Genome Sequencing Center for Infectious Disease"/>
            <person name="Wu L."/>
            <person name="Ma J."/>
        </authorList>
    </citation>
    <scope>NUCLEOTIDE SEQUENCE [LARGE SCALE GENOMIC DNA]</scope>
    <source>
        <strain evidence="23">CCUG 51308</strain>
    </source>
</reference>
<feature type="binding site" evidence="18">
    <location>
        <position position="56"/>
    </location>
    <ligand>
        <name>K(+)</name>
        <dbReference type="ChEBI" id="CHEBI:29103"/>
    </ligand>
</feature>
<evidence type="ECO:0000256" key="9">
    <source>
        <dbReference type="ARBA" id="ARBA00022958"/>
    </source>
</evidence>
<evidence type="ECO:0000256" key="14">
    <source>
        <dbReference type="ARBA" id="ARBA00025153"/>
    </source>
</evidence>
<accession>A0ABW2IHY8</accession>
<evidence type="ECO:0000259" key="21">
    <source>
        <dbReference type="PROSITE" id="PS51385"/>
    </source>
</evidence>
<dbReference type="NCBIfam" id="TIGR00196">
    <property type="entry name" value="yjeF_cterm"/>
    <property type="match status" value="1"/>
</dbReference>
<keyword evidence="23" id="KW-1185">Reference proteome</keyword>
<feature type="binding site" evidence="17">
    <location>
        <position position="438"/>
    </location>
    <ligand>
        <name>(6S)-NADPHX</name>
        <dbReference type="ChEBI" id="CHEBI:64076"/>
    </ligand>
</feature>
<dbReference type="InterPro" id="IPR000631">
    <property type="entry name" value="CARKD"/>
</dbReference>
<dbReference type="Proteomes" id="UP001596492">
    <property type="component" value="Unassembled WGS sequence"/>
</dbReference>
<gene>
    <name evidence="18" type="primary">nnrE</name>
    <name evidence="17" type="synonym">nnrD</name>
    <name evidence="22" type="ORF">ACFQS8_03515</name>
</gene>
<dbReference type="RefSeq" id="WP_382165760.1">
    <property type="nucleotide sequence ID" value="NZ_JBHTBR010000002.1"/>
</dbReference>
<dbReference type="SUPFAM" id="SSF64153">
    <property type="entry name" value="YjeF N-terminal domain-like"/>
    <property type="match status" value="1"/>
</dbReference>
<dbReference type="InterPro" id="IPR036652">
    <property type="entry name" value="YjeF_N_dom_sf"/>
</dbReference>
<dbReference type="HAMAP" id="MF_01965">
    <property type="entry name" value="NADHX_dehydratase"/>
    <property type="match status" value="1"/>
</dbReference>
<keyword evidence="6 17" id="KW-0547">Nucleotide-binding</keyword>
<evidence type="ECO:0000256" key="3">
    <source>
        <dbReference type="ARBA" id="ARBA00006001"/>
    </source>
</evidence>
<dbReference type="InterPro" id="IPR029056">
    <property type="entry name" value="Ribokinase-like"/>
</dbReference>
<evidence type="ECO:0000259" key="20">
    <source>
        <dbReference type="PROSITE" id="PS51383"/>
    </source>
</evidence>
<feature type="binding site" evidence="17">
    <location>
        <begin position="408"/>
        <end position="412"/>
    </location>
    <ligand>
        <name>AMP</name>
        <dbReference type="ChEBI" id="CHEBI:456215"/>
    </ligand>
</feature>
<keyword evidence="7 17" id="KW-0067">ATP-binding</keyword>
<dbReference type="PANTHER" id="PTHR12592">
    <property type="entry name" value="ATP-DEPENDENT (S)-NAD(P)H-HYDRATE DEHYDRATASE FAMILY MEMBER"/>
    <property type="match status" value="1"/>
</dbReference>
<dbReference type="PROSITE" id="PS51385">
    <property type="entry name" value="YJEF_N"/>
    <property type="match status" value="1"/>
</dbReference>
<dbReference type="PANTHER" id="PTHR12592:SF0">
    <property type="entry name" value="ATP-DEPENDENT (S)-NAD(P)H-HYDRATE DEHYDRATASE"/>
    <property type="match status" value="1"/>
</dbReference>
<dbReference type="Gene3D" id="3.40.1190.20">
    <property type="match status" value="1"/>
</dbReference>
<comment type="caution">
    <text evidence="22">The sequence shown here is derived from an EMBL/GenBank/DDBJ whole genome shotgun (WGS) entry which is preliminary data.</text>
</comment>
<evidence type="ECO:0000256" key="19">
    <source>
        <dbReference type="PIRNR" id="PIRNR017184"/>
    </source>
</evidence>
<comment type="catalytic activity">
    <reaction evidence="1 18 19">
        <text>(6R)-NADHX = (6S)-NADHX</text>
        <dbReference type="Rhea" id="RHEA:32215"/>
        <dbReference type="ChEBI" id="CHEBI:64074"/>
        <dbReference type="ChEBI" id="CHEBI:64075"/>
        <dbReference type="EC" id="5.1.99.6"/>
    </reaction>
</comment>
<evidence type="ECO:0000256" key="1">
    <source>
        <dbReference type="ARBA" id="ARBA00000013"/>
    </source>
</evidence>
<comment type="catalytic activity">
    <reaction evidence="16 17 19">
        <text>(6S)-NADPHX + ADP = AMP + phosphate + NADPH + H(+)</text>
        <dbReference type="Rhea" id="RHEA:32235"/>
        <dbReference type="ChEBI" id="CHEBI:15378"/>
        <dbReference type="ChEBI" id="CHEBI:43474"/>
        <dbReference type="ChEBI" id="CHEBI:57783"/>
        <dbReference type="ChEBI" id="CHEBI:64076"/>
        <dbReference type="ChEBI" id="CHEBI:456215"/>
        <dbReference type="ChEBI" id="CHEBI:456216"/>
        <dbReference type="EC" id="4.2.1.136"/>
    </reaction>
</comment>
<proteinExistence type="inferred from homology"/>
<dbReference type="InterPro" id="IPR030677">
    <property type="entry name" value="Nnr"/>
</dbReference>
<comment type="cofactor">
    <cofactor evidence="17">
        <name>Mg(2+)</name>
        <dbReference type="ChEBI" id="CHEBI:18420"/>
    </cofactor>
</comment>
<dbReference type="InterPro" id="IPR017953">
    <property type="entry name" value="Carbohydrate_kinase_pred_CS"/>
</dbReference>
<feature type="binding site" evidence="18">
    <location>
        <begin position="129"/>
        <end position="135"/>
    </location>
    <ligand>
        <name>(6S)-NADPHX</name>
        <dbReference type="ChEBI" id="CHEBI:64076"/>
    </ligand>
</feature>
<feature type="binding site" evidence="18">
    <location>
        <position position="125"/>
    </location>
    <ligand>
        <name>K(+)</name>
        <dbReference type="ChEBI" id="CHEBI:29103"/>
    </ligand>
</feature>
<dbReference type="Pfam" id="PF03853">
    <property type="entry name" value="YjeF_N"/>
    <property type="match status" value="1"/>
</dbReference>
<comment type="catalytic activity">
    <reaction evidence="2 18 19">
        <text>(6R)-NADPHX = (6S)-NADPHX</text>
        <dbReference type="Rhea" id="RHEA:32227"/>
        <dbReference type="ChEBI" id="CHEBI:64076"/>
        <dbReference type="ChEBI" id="CHEBI:64077"/>
        <dbReference type="EC" id="5.1.99.6"/>
    </reaction>
</comment>
<evidence type="ECO:0000256" key="4">
    <source>
        <dbReference type="ARBA" id="ARBA00009524"/>
    </source>
</evidence>
<keyword evidence="8 17" id="KW-0521">NADP</keyword>
<dbReference type="HAMAP" id="MF_01966">
    <property type="entry name" value="NADHX_epimerase"/>
    <property type="match status" value="1"/>
</dbReference>
<comment type="cofactor">
    <cofactor evidence="18 19">
        <name>K(+)</name>
        <dbReference type="ChEBI" id="CHEBI:29103"/>
    </cofactor>
    <text evidence="18 19">Binds 1 potassium ion per subunit.</text>
</comment>
<evidence type="ECO:0000256" key="10">
    <source>
        <dbReference type="ARBA" id="ARBA00023027"/>
    </source>
</evidence>
<evidence type="ECO:0000256" key="17">
    <source>
        <dbReference type="HAMAP-Rule" id="MF_01965"/>
    </source>
</evidence>
<evidence type="ECO:0000313" key="22">
    <source>
        <dbReference type="EMBL" id="MFC7290673.1"/>
    </source>
</evidence>
<comment type="similarity">
    <text evidence="3 19">In the N-terminal section; belongs to the NnrE/AIBP family.</text>
</comment>
<evidence type="ECO:0000313" key="23">
    <source>
        <dbReference type="Proteomes" id="UP001596492"/>
    </source>
</evidence>
<keyword evidence="5 18" id="KW-0479">Metal-binding</keyword>
<name>A0ABW2IHY8_9PROT</name>
<dbReference type="Pfam" id="PF01256">
    <property type="entry name" value="Carb_kinase"/>
    <property type="match status" value="1"/>
</dbReference>
<dbReference type="EC" id="4.2.1.136" evidence="19"/>
<evidence type="ECO:0000256" key="13">
    <source>
        <dbReference type="ARBA" id="ARBA00023268"/>
    </source>
</evidence>
<dbReference type="EMBL" id="JBHTBR010000002">
    <property type="protein sequence ID" value="MFC7290673.1"/>
    <property type="molecule type" value="Genomic_DNA"/>
</dbReference>
<evidence type="ECO:0000256" key="16">
    <source>
        <dbReference type="ARBA" id="ARBA00049209"/>
    </source>
</evidence>
<organism evidence="22 23">
    <name type="scientific">Hirschia litorea</name>
    <dbReference type="NCBI Taxonomy" id="1199156"/>
    <lineage>
        <taxon>Bacteria</taxon>
        <taxon>Pseudomonadati</taxon>
        <taxon>Pseudomonadota</taxon>
        <taxon>Alphaproteobacteria</taxon>
        <taxon>Hyphomonadales</taxon>
        <taxon>Hyphomonadaceae</taxon>
        <taxon>Hirschia</taxon>
    </lineage>
</organism>
<keyword evidence="12 17" id="KW-0456">Lyase</keyword>
<comment type="catalytic activity">
    <reaction evidence="15 17 19">
        <text>(6S)-NADHX + ADP = AMP + phosphate + NADH + H(+)</text>
        <dbReference type="Rhea" id="RHEA:32223"/>
        <dbReference type="ChEBI" id="CHEBI:15378"/>
        <dbReference type="ChEBI" id="CHEBI:43474"/>
        <dbReference type="ChEBI" id="CHEBI:57945"/>
        <dbReference type="ChEBI" id="CHEBI:64074"/>
        <dbReference type="ChEBI" id="CHEBI:456215"/>
        <dbReference type="ChEBI" id="CHEBI:456216"/>
        <dbReference type="EC" id="4.2.1.136"/>
    </reaction>
</comment>
<comment type="function">
    <text evidence="18">Catalyzes the epimerization of the S- and R-forms of NAD(P)HX, a damaged form of NAD(P)H that is a result of enzymatic or heat-dependent hydration. This is a prerequisite for the S-specific NAD(P)H-hydrate dehydratase to allow the repair of both epimers of NAD(P)HX.</text>
</comment>
<dbReference type="PROSITE" id="PS51383">
    <property type="entry name" value="YJEF_C_3"/>
    <property type="match status" value="1"/>
</dbReference>
<dbReference type="PROSITE" id="PS01050">
    <property type="entry name" value="YJEF_C_2"/>
    <property type="match status" value="1"/>
</dbReference>
<comment type="similarity">
    <text evidence="4 19">In the C-terminal section; belongs to the NnrD/CARKD family.</text>
</comment>
<comment type="similarity">
    <text evidence="17">Belongs to the NnrD/CARKD family.</text>
</comment>
<evidence type="ECO:0000256" key="15">
    <source>
        <dbReference type="ARBA" id="ARBA00048238"/>
    </source>
</evidence>
<evidence type="ECO:0000256" key="7">
    <source>
        <dbReference type="ARBA" id="ARBA00022840"/>
    </source>
</evidence>
<keyword evidence="13" id="KW-0511">Multifunctional enzyme</keyword>
<comment type="function">
    <text evidence="17">Catalyzes the dehydration of the S-form of NAD(P)HX at the expense of ADP, which is converted to AMP. Together with NAD(P)HX epimerase, which catalyzes the epimerization of the S- and R-forms, the enzyme allows the repair of both epimers of NAD(P)HX, a damaged form of NAD(P)H that is a result of enzymatic or heat-dependent hydration.</text>
</comment>
<evidence type="ECO:0000256" key="12">
    <source>
        <dbReference type="ARBA" id="ARBA00023239"/>
    </source>
</evidence>
<feature type="binding site" evidence="18">
    <location>
        <begin position="55"/>
        <end position="59"/>
    </location>
    <ligand>
        <name>(6S)-NADPHX</name>
        <dbReference type="ChEBI" id="CHEBI:64076"/>
    </ligand>
</feature>
<evidence type="ECO:0000256" key="11">
    <source>
        <dbReference type="ARBA" id="ARBA00023235"/>
    </source>
</evidence>
<comment type="subunit">
    <text evidence="17">Homotetramer.</text>
</comment>
<feature type="binding site" evidence="18">
    <location>
        <position position="158"/>
    </location>
    <ligand>
        <name>(6S)-NADPHX</name>
        <dbReference type="ChEBI" id="CHEBI:64076"/>
    </ligand>
</feature>
<protein>
    <recommendedName>
        <fullName evidence="19">Bifunctional NAD(P)H-hydrate repair enzyme</fullName>
    </recommendedName>
    <alternativeName>
        <fullName evidence="19">Nicotinamide nucleotide repair protein</fullName>
    </alternativeName>
    <domain>
        <recommendedName>
            <fullName evidence="19">ADP-dependent (S)-NAD(P)H-hydrate dehydratase</fullName>
            <ecNumber evidence="19">4.2.1.136</ecNumber>
        </recommendedName>
        <alternativeName>
            <fullName evidence="19">ADP-dependent NAD(P)HX dehydratase</fullName>
        </alternativeName>
    </domain>
    <domain>
        <recommendedName>
            <fullName evidence="19">NAD(P)H-hydrate epimerase</fullName>
            <ecNumber evidence="19">5.1.99.6</ecNumber>
        </recommendedName>
    </domain>
</protein>
<feature type="binding site" evidence="17">
    <location>
        <position position="437"/>
    </location>
    <ligand>
        <name>AMP</name>
        <dbReference type="ChEBI" id="CHEBI:456215"/>
    </ligand>
</feature>
<dbReference type="NCBIfam" id="TIGR00197">
    <property type="entry name" value="yjeF_nterm"/>
    <property type="match status" value="1"/>
</dbReference>
<feature type="binding site" evidence="17">
    <location>
        <position position="260"/>
    </location>
    <ligand>
        <name>(6S)-NADPHX</name>
        <dbReference type="ChEBI" id="CHEBI:64076"/>
    </ligand>
</feature>
<evidence type="ECO:0000256" key="2">
    <source>
        <dbReference type="ARBA" id="ARBA00000909"/>
    </source>
</evidence>
<dbReference type="CDD" id="cd01171">
    <property type="entry name" value="YXKO-related"/>
    <property type="match status" value="1"/>
</dbReference>
<sequence length="511" mass="53406">MRIISVNQMNEADRRTSEFGLSGASLMDAAGRACAEMVHNTWPDGRVIVLCGQGNNGGDGFVAYRYLEQLGRQVSLFLIGDVGDLSGDAEGAAELVLDDIQAASVLLDKSENDSFELSEGDVVVDAMLGAGNSRPLEGEFLQLVQLINATKAHVLSIDVPTGVRGDTGALSSEAICADITVTFNALKTAHVIESAASLCGAISVVDVGISEETLAYVGDEIFLNRPDVWADKLPWPTRSTHKHQRGSLGVVAGEAGKTGAARLAARAGLRVGAGLVTLLGHASAIPEMAASSLAVMTKDYADIDELYLLSASQSGLVFGPAAGVTEGTRFKVASLLQTGVPIVLDADALTVFKDDPSFLFGLLHEKCVLTPHEGEFESLFPGLLAEVGNKINATRTAANIAGCVVVLKGADSVIASPDGAARVNVHGSPFLATAGSGDVLAGMIGSWMAQGVSAYDSASASVWIHGEASLSGGAGLISEDLMDYFPRILTRIYEEIRPSNVLWERKIEFST</sequence>
<evidence type="ECO:0000256" key="18">
    <source>
        <dbReference type="HAMAP-Rule" id="MF_01966"/>
    </source>
</evidence>
<keyword evidence="10 17" id="KW-0520">NAD</keyword>
<dbReference type="SUPFAM" id="SSF53613">
    <property type="entry name" value="Ribokinase-like"/>
    <property type="match status" value="1"/>
</dbReference>
<feature type="domain" description="YjeF C-terminal" evidence="20">
    <location>
        <begin position="225"/>
        <end position="492"/>
    </location>
</feature>
<comment type="caution">
    <text evidence="17">Lacks conserved residue(s) required for the propagation of feature annotation.</text>
</comment>